<comment type="caution">
    <text evidence="2">The sequence shown here is derived from an EMBL/GenBank/DDBJ whole genome shotgun (WGS) entry which is preliminary data.</text>
</comment>
<name>A0A0G1SK82_9BACT</name>
<dbReference type="AlphaFoldDB" id="A0A0G1SK82"/>
<gene>
    <name evidence="2" type="ORF">UX92_C0007G0027</name>
</gene>
<sequence>MKLDPIRLAHSSAIVTAIFYTICWVLIGSMPVFYMGMMRSWIHGVDITALPRSMMSPGLGLYGLITMTVVAWVTGYVFAAVYNALGKK</sequence>
<dbReference type="Proteomes" id="UP000034565">
    <property type="component" value="Unassembled WGS sequence"/>
</dbReference>
<evidence type="ECO:0000256" key="1">
    <source>
        <dbReference type="SAM" id="Phobius"/>
    </source>
</evidence>
<organism evidence="2 3">
    <name type="scientific">Candidatus Amesbacteria bacterium GW2011_GWA1_47_20</name>
    <dbReference type="NCBI Taxonomy" id="1618354"/>
    <lineage>
        <taxon>Bacteria</taxon>
        <taxon>Candidatus Amesiibacteriota</taxon>
    </lineage>
</organism>
<reference evidence="2 3" key="1">
    <citation type="journal article" date="2015" name="Nature">
        <title>rRNA introns, odd ribosomes, and small enigmatic genomes across a large radiation of phyla.</title>
        <authorList>
            <person name="Brown C.T."/>
            <person name="Hug L.A."/>
            <person name="Thomas B.C."/>
            <person name="Sharon I."/>
            <person name="Castelle C.J."/>
            <person name="Singh A."/>
            <person name="Wilkins M.J."/>
            <person name="Williams K.H."/>
            <person name="Banfield J.F."/>
        </authorList>
    </citation>
    <scope>NUCLEOTIDE SEQUENCE [LARGE SCALE GENOMIC DNA]</scope>
</reference>
<proteinExistence type="predicted"/>
<protein>
    <submittedName>
        <fullName evidence="2">Uncharacterized protein</fullName>
    </submittedName>
</protein>
<dbReference type="EMBL" id="LCOA01000007">
    <property type="protein sequence ID" value="KKU69904.1"/>
    <property type="molecule type" value="Genomic_DNA"/>
</dbReference>
<feature type="transmembrane region" description="Helical" evidence="1">
    <location>
        <begin position="61"/>
        <end position="85"/>
    </location>
</feature>
<dbReference type="InterPro" id="IPR044020">
    <property type="entry name" value="DUF5676"/>
</dbReference>
<evidence type="ECO:0000313" key="3">
    <source>
        <dbReference type="Proteomes" id="UP000034565"/>
    </source>
</evidence>
<keyword evidence="1" id="KW-0472">Membrane</keyword>
<dbReference type="Pfam" id="PF18926">
    <property type="entry name" value="DUF5676"/>
    <property type="match status" value="1"/>
</dbReference>
<keyword evidence="1" id="KW-0812">Transmembrane</keyword>
<keyword evidence="1" id="KW-1133">Transmembrane helix</keyword>
<accession>A0A0G1SK82</accession>
<feature type="transmembrane region" description="Helical" evidence="1">
    <location>
        <begin position="12"/>
        <end position="34"/>
    </location>
</feature>
<evidence type="ECO:0000313" key="2">
    <source>
        <dbReference type="EMBL" id="KKU69904.1"/>
    </source>
</evidence>